<accession>D3UH85</accession>
<dbReference type="GO" id="GO:0030288">
    <property type="term" value="C:outer membrane-bounded periplasmic space"/>
    <property type="evidence" value="ECO:0007669"/>
    <property type="project" value="TreeGrafter"/>
</dbReference>
<dbReference type="FunFam" id="3.40.630.40:FF:000005">
    <property type="entry name" value="N-acetylmuramoyl-L-alanine amidase (AmiA)"/>
    <property type="match status" value="1"/>
</dbReference>
<dbReference type="eggNOG" id="COG0860">
    <property type="taxonomic scope" value="Bacteria"/>
</dbReference>
<dbReference type="KEGG" id="hms:HMU05960"/>
<dbReference type="EC" id="3.5.1.28" evidence="2"/>
<dbReference type="SMART" id="SM00646">
    <property type="entry name" value="Ami_3"/>
    <property type="match status" value="1"/>
</dbReference>
<dbReference type="PANTHER" id="PTHR30404">
    <property type="entry name" value="N-ACETYLMURAMOYL-L-ALANINE AMIDASE"/>
    <property type="match status" value="1"/>
</dbReference>
<dbReference type="EMBL" id="FN555004">
    <property type="protein sequence ID" value="CBG39857.1"/>
    <property type="molecule type" value="Genomic_DNA"/>
</dbReference>
<feature type="compositionally biased region" description="Basic residues" evidence="4">
    <location>
        <begin position="128"/>
        <end position="139"/>
    </location>
</feature>
<evidence type="ECO:0000256" key="1">
    <source>
        <dbReference type="ARBA" id="ARBA00001561"/>
    </source>
</evidence>
<dbReference type="HOGENOM" id="CLU_014322_11_1_7"/>
<evidence type="ECO:0000313" key="6">
    <source>
        <dbReference type="EMBL" id="CBG39857.1"/>
    </source>
</evidence>
<organism evidence="6 7">
    <name type="scientific">Helicobacter mustelae (strain ATCC 43772 / CCUG 25715 / CIP 103759 / LMG 18044 / NCTC 12198 / R85-136P)</name>
    <name type="common">Campylobacter mustelae</name>
    <dbReference type="NCBI Taxonomy" id="679897"/>
    <lineage>
        <taxon>Bacteria</taxon>
        <taxon>Pseudomonadati</taxon>
        <taxon>Campylobacterota</taxon>
        <taxon>Epsilonproteobacteria</taxon>
        <taxon>Campylobacterales</taxon>
        <taxon>Helicobacteraceae</taxon>
        <taxon>Helicobacter</taxon>
    </lineage>
</organism>
<dbReference type="InterPro" id="IPR050695">
    <property type="entry name" value="N-acetylmuramoyl_amidase_3"/>
</dbReference>
<dbReference type="GO" id="GO:0009253">
    <property type="term" value="P:peptidoglycan catabolic process"/>
    <property type="evidence" value="ECO:0007669"/>
    <property type="project" value="InterPro"/>
</dbReference>
<dbReference type="Pfam" id="PF01520">
    <property type="entry name" value="Amidase_3"/>
    <property type="match status" value="1"/>
</dbReference>
<evidence type="ECO:0000259" key="5">
    <source>
        <dbReference type="SMART" id="SM00646"/>
    </source>
</evidence>
<evidence type="ECO:0000256" key="3">
    <source>
        <dbReference type="ARBA" id="ARBA00022801"/>
    </source>
</evidence>
<dbReference type="Gene3D" id="3.40.630.40">
    <property type="entry name" value="Zn-dependent exopeptidases"/>
    <property type="match status" value="1"/>
</dbReference>
<keyword evidence="3" id="KW-0378">Hydrolase</keyword>
<feature type="region of interest" description="Disordered" evidence="4">
    <location>
        <begin position="126"/>
        <end position="184"/>
    </location>
</feature>
<dbReference type="InterPro" id="IPR002508">
    <property type="entry name" value="MurNAc-LAA_cat"/>
</dbReference>
<proteinExistence type="predicted"/>
<evidence type="ECO:0000256" key="4">
    <source>
        <dbReference type="SAM" id="MobiDB-lite"/>
    </source>
</evidence>
<comment type="catalytic activity">
    <reaction evidence="1">
        <text>Hydrolyzes the link between N-acetylmuramoyl residues and L-amino acid residues in certain cell-wall glycopeptides.</text>
        <dbReference type="EC" id="3.5.1.28"/>
    </reaction>
</comment>
<dbReference type="PANTHER" id="PTHR30404:SF0">
    <property type="entry name" value="N-ACETYLMURAMOYL-L-ALANINE AMIDASE AMIC"/>
    <property type="match status" value="1"/>
</dbReference>
<dbReference type="Proteomes" id="UP000001522">
    <property type="component" value="Chromosome"/>
</dbReference>
<dbReference type="GO" id="GO:0008745">
    <property type="term" value="F:N-acetylmuramoyl-L-alanine amidase activity"/>
    <property type="evidence" value="ECO:0007669"/>
    <property type="project" value="UniProtKB-EC"/>
</dbReference>
<evidence type="ECO:0000256" key="2">
    <source>
        <dbReference type="ARBA" id="ARBA00011901"/>
    </source>
</evidence>
<dbReference type="CDD" id="cd02696">
    <property type="entry name" value="MurNAc-LAA"/>
    <property type="match status" value="1"/>
</dbReference>
<dbReference type="STRING" id="679897.HMU05960"/>
<dbReference type="AlphaFoldDB" id="D3UH85"/>
<protein>
    <recommendedName>
        <fullName evidence="2">N-acetylmuramoyl-L-alanine amidase</fullName>
        <ecNumber evidence="2">3.5.1.28</ecNumber>
    </recommendedName>
</protein>
<sequence length="413" mass="46962">MRGLCCLFILFCGFLSANLKILSVVPFDTHYLKVTFNQPLSQKDLRIRKVKNNRTLIELNAILIPYTYKRFDFPQKNQIIISQNTPRVVRIFLIDDGKKNFSMNLERQYLIFRLQDAKIPLLQEKSKNSKKHQFSHKKDHIQPSLPTTKTHQKSQKDPSKQNPIKPLPAKALLPESTNSLKEDARSRRKYRIVIDAGHGGKDCGSTAVIHICEKVIVLNVAKKLAKELRARNYQVFMTRDRDIYIDLKARTEMANARNADLFISIHANSVPKTGNKHAQGVETYFLSTARSERARDVAEHENKGDVEIMSYFTKLSFLNTLNSHRLIASNKLAIDIQIGILRELQKDFTGVVDGGVREGPFWVLVGALMPSVLIEIGYLSNEVEARNLATKEYQQSLAIGIANGIDGFIVKNF</sequence>
<evidence type="ECO:0000313" key="7">
    <source>
        <dbReference type="Proteomes" id="UP000001522"/>
    </source>
</evidence>
<feature type="domain" description="MurNAc-LAA" evidence="5">
    <location>
        <begin position="251"/>
        <end position="406"/>
    </location>
</feature>
<reference evidence="6 7" key="1">
    <citation type="journal article" date="2010" name="BMC Genomics">
        <title>Comparative genomics and proteomics of Helicobacter mustelae, an ulcerogenic and carcinogenic gastric pathogen.</title>
        <authorList>
            <person name="O'Toole P.W."/>
            <person name="Snelling W.J."/>
            <person name="Canchaya C."/>
            <person name="Forde B.M."/>
            <person name="Hardie K.R."/>
            <person name="Josenhans C."/>
            <person name="Graham R.L.J."/>
            <person name="McMullan G."/>
            <person name="Parkhill J."/>
            <person name="Belda E."/>
            <person name="Bentley S.D."/>
        </authorList>
    </citation>
    <scope>NUCLEOTIDE SEQUENCE [LARGE SCALE GENOMIC DNA]</scope>
    <source>
        <strain evidence="7">ATCC 43772 / LMG 18044 / NCTC 12198 / 12198</strain>
    </source>
</reference>
<dbReference type="SUPFAM" id="SSF53187">
    <property type="entry name" value="Zn-dependent exopeptidases"/>
    <property type="match status" value="1"/>
</dbReference>
<dbReference type="RefSeq" id="WP_013022941.1">
    <property type="nucleotide sequence ID" value="NC_013949.1"/>
</dbReference>
<keyword evidence="7" id="KW-1185">Reference proteome</keyword>
<gene>
    <name evidence="6" type="ordered locus">HMU05960</name>
</gene>
<name>D3UH85_HELM1</name>